<dbReference type="PANTHER" id="PTHR31061:SF24">
    <property type="entry name" value="LD22376P"/>
    <property type="match status" value="1"/>
</dbReference>
<dbReference type="AlphaFoldDB" id="A0AAN0MGZ3"/>
<evidence type="ECO:0000256" key="1">
    <source>
        <dbReference type="SAM" id="MobiDB-lite"/>
    </source>
</evidence>
<organism evidence="4 5">
    <name type="scientific">Brooklawnia propionicigenes</name>
    <dbReference type="NCBI Taxonomy" id="3041175"/>
    <lineage>
        <taxon>Bacteria</taxon>
        <taxon>Bacillati</taxon>
        <taxon>Actinomycetota</taxon>
        <taxon>Actinomycetes</taxon>
        <taxon>Propionibacteriales</taxon>
        <taxon>Propionibacteriaceae</taxon>
        <taxon>Brooklawnia</taxon>
    </lineage>
</organism>
<keyword evidence="2" id="KW-0812">Transmembrane</keyword>
<evidence type="ECO:0000259" key="3">
    <source>
        <dbReference type="Pfam" id="PF07786"/>
    </source>
</evidence>
<feature type="transmembrane region" description="Helical" evidence="2">
    <location>
        <begin position="130"/>
        <end position="150"/>
    </location>
</feature>
<feature type="transmembrane region" description="Helical" evidence="2">
    <location>
        <begin position="157"/>
        <end position="176"/>
    </location>
</feature>
<evidence type="ECO:0000313" key="4">
    <source>
        <dbReference type="EMBL" id="BEH02139.1"/>
    </source>
</evidence>
<feature type="region of interest" description="Disordered" evidence="1">
    <location>
        <begin position="1"/>
        <end position="84"/>
    </location>
</feature>
<keyword evidence="2" id="KW-0472">Membrane</keyword>
<feature type="transmembrane region" description="Helical" evidence="2">
    <location>
        <begin position="353"/>
        <end position="374"/>
    </location>
</feature>
<sequence>MSEEQTAVYGRAANDETTAVRGPARAAPESAADTVRSGAGDDPVAYPISPGTGDDAVTKPQTGPARPDAASPADAGSSATPQATPAKPPRFYALDAFRGLTIALMVFVNWPGNWYLPGAFGHSEWSGLTLADTVFPGFLVAMGTAMPYATRTSWRNALGRTFKLFMLGCVLVSYKYMVPMDIYPAGILQMTAIAYLLVWLVTRTPRYVQWSIMAVFFLGITAAWLWYSPAGVPAGSFTQDANLADWFDTTVLGIGANPENPHGWIQAASSVYIGYLAGEISRATSGLRRIGWLATLGAGTLILGVVLAVVIPLNKYLWTPSFVLVTGGIAVLELVLLALIIPASSKGGLLRPLVVLGGHAIVVYAFSETIVGRAHNVWLWPYWEPLVTERFGELFAGALFPAVAVLSCFALAYAMEKLNIHVRL</sequence>
<name>A0AAN0MGZ3_9ACTN</name>
<dbReference type="KEGG" id="broo:brsh051_14200"/>
<evidence type="ECO:0000313" key="5">
    <source>
        <dbReference type="Proteomes" id="UP001431656"/>
    </source>
</evidence>
<dbReference type="InterPro" id="IPR012429">
    <property type="entry name" value="HGSNAT_cat"/>
</dbReference>
<feature type="transmembrane region" description="Helical" evidence="2">
    <location>
        <begin position="261"/>
        <end position="278"/>
    </location>
</feature>
<feature type="transmembrane region" description="Helical" evidence="2">
    <location>
        <begin position="91"/>
        <end position="110"/>
    </location>
</feature>
<feature type="transmembrane region" description="Helical" evidence="2">
    <location>
        <begin position="394"/>
        <end position="414"/>
    </location>
</feature>
<proteinExistence type="predicted"/>
<accession>A0AAN0MGZ3</accession>
<gene>
    <name evidence="4" type="ORF">brsh051_14200</name>
</gene>
<feature type="transmembrane region" description="Helical" evidence="2">
    <location>
        <begin position="207"/>
        <end position="227"/>
    </location>
</feature>
<dbReference type="Pfam" id="PF07786">
    <property type="entry name" value="HGSNAT_cat"/>
    <property type="match status" value="1"/>
</dbReference>
<dbReference type="Proteomes" id="UP001431656">
    <property type="component" value="Chromosome"/>
</dbReference>
<feature type="transmembrane region" description="Helical" evidence="2">
    <location>
        <begin position="290"/>
        <end position="311"/>
    </location>
</feature>
<protein>
    <submittedName>
        <fullName evidence="4">Heparan-alpha-glucosaminide N-acetyltransferase domain-containing protein</fullName>
    </submittedName>
</protein>
<evidence type="ECO:0000256" key="2">
    <source>
        <dbReference type="SAM" id="Phobius"/>
    </source>
</evidence>
<dbReference type="EMBL" id="AP028056">
    <property type="protein sequence ID" value="BEH02139.1"/>
    <property type="molecule type" value="Genomic_DNA"/>
</dbReference>
<feature type="transmembrane region" description="Helical" evidence="2">
    <location>
        <begin position="317"/>
        <end position="341"/>
    </location>
</feature>
<feature type="transmembrane region" description="Helical" evidence="2">
    <location>
        <begin position="182"/>
        <end position="200"/>
    </location>
</feature>
<reference evidence="4" key="1">
    <citation type="journal article" date="2024" name="Int. J. Syst. Evol. Microbiol.">
        <title>Brooklawnia propionicigenes sp. nov., a facultatively anaerobic, propionate-producing bacterium isolated from a methanogenic reactor treating waste from cattle farms.</title>
        <authorList>
            <person name="Akita Y."/>
            <person name="Ueki A."/>
            <person name="Tonouchi A."/>
            <person name="Sugawara Y."/>
            <person name="Honma S."/>
            <person name="Kaku N."/>
            <person name="Ueki K."/>
        </authorList>
    </citation>
    <scope>NUCLEOTIDE SEQUENCE</scope>
    <source>
        <strain evidence="4">SH051</strain>
    </source>
</reference>
<dbReference type="RefSeq" id="WP_286268442.1">
    <property type="nucleotide sequence ID" value="NZ_AP028056.1"/>
</dbReference>
<keyword evidence="2" id="KW-1133">Transmembrane helix</keyword>
<feature type="compositionally biased region" description="Low complexity" evidence="1">
    <location>
        <begin position="63"/>
        <end position="79"/>
    </location>
</feature>
<feature type="domain" description="Heparan-alpha-glucosaminide N-acetyltransferase catalytic" evidence="3">
    <location>
        <begin position="90"/>
        <end position="223"/>
    </location>
</feature>
<keyword evidence="5" id="KW-1185">Reference proteome</keyword>
<dbReference type="PANTHER" id="PTHR31061">
    <property type="entry name" value="LD22376P"/>
    <property type="match status" value="1"/>
</dbReference>